<dbReference type="EC" id="4.3.1.17" evidence="3"/>
<dbReference type="OrthoDB" id="7773036at2759"/>
<dbReference type="InterPro" id="IPR001926">
    <property type="entry name" value="TrpB-like_PALP"/>
</dbReference>
<dbReference type="PhylomeDB" id="A0A061AIE8"/>
<comment type="catalytic activity">
    <reaction evidence="6">
        <text>L-serine = pyruvate + NH4(+)</text>
        <dbReference type="Rhea" id="RHEA:19169"/>
        <dbReference type="ChEBI" id="CHEBI:15361"/>
        <dbReference type="ChEBI" id="CHEBI:28938"/>
        <dbReference type="ChEBI" id="CHEBI:33384"/>
        <dbReference type="EC" id="4.3.1.17"/>
    </reaction>
</comment>
<dbReference type="GO" id="GO:0006567">
    <property type="term" value="P:L-threonine catabolic process"/>
    <property type="evidence" value="ECO:0007669"/>
    <property type="project" value="TreeGrafter"/>
</dbReference>
<dbReference type="PANTHER" id="PTHR48078">
    <property type="entry name" value="THREONINE DEHYDRATASE, MITOCHONDRIAL-RELATED"/>
    <property type="match status" value="1"/>
</dbReference>
<dbReference type="InterPro" id="IPR036052">
    <property type="entry name" value="TrpB-like_PALP_sf"/>
</dbReference>
<dbReference type="EMBL" id="LK052886">
    <property type="protein sequence ID" value="CDR36897.1"/>
    <property type="molecule type" value="Genomic_DNA"/>
</dbReference>
<name>A0A061AIE8_CYBFA</name>
<comment type="cofactor">
    <cofactor evidence="1">
        <name>pyridoxal 5'-phosphate</name>
        <dbReference type="ChEBI" id="CHEBI:597326"/>
    </cofactor>
</comment>
<dbReference type="GO" id="GO:0004794">
    <property type="term" value="F:threonine deaminase activity"/>
    <property type="evidence" value="ECO:0007669"/>
    <property type="project" value="TreeGrafter"/>
</dbReference>
<dbReference type="GO" id="GO:0009097">
    <property type="term" value="P:isoleucine biosynthetic process"/>
    <property type="evidence" value="ECO:0007669"/>
    <property type="project" value="TreeGrafter"/>
</dbReference>
<evidence type="ECO:0000256" key="5">
    <source>
        <dbReference type="ARBA" id="ARBA00023239"/>
    </source>
</evidence>
<dbReference type="AlphaFoldDB" id="A0A061AIE8"/>
<dbReference type="GO" id="GO:0030170">
    <property type="term" value="F:pyridoxal phosphate binding"/>
    <property type="evidence" value="ECO:0007669"/>
    <property type="project" value="InterPro"/>
</dbReference>
<evidence type="ECO:0000256" key="2">
    <source>
        <dbReference type="ARBA" id="ARBA00010869"/>
    </source>
</evidence>
<feature type="domain" description="Tryptophan synthase beta chain-like PALP" evidence="7">
    <location>
        <begin position="44"/>
        <end position="357"/>
    </location>
</feature>
<evidence type="ECO:0000256" key="6">
    <source>
        <dbReference type="ARBA" id="ARBA00049406"/>
    </source>
</evidence>
<sequence>MPSLEVLLHTNTSNSLTMPHFETSDPIVKSTNTSGIELSLPPYLHTPLVDSARLSSVAGCKLMLKQEFAQPSGSYKLRGLSHHIKTEIAAIEKDPSLQDRKILVVAASGGNAGNAVSYAAAHYGIPATIVVPSVANMNMRTKIQDNGATVVVAGDNIGQADEYLRQVLIPQLPDDVLPIYCHPYEAPAVWEGHSSIVDEVVQDLERTGDLHRLKGVVCSIGGGGLYNGLVSGLNRNGLSHVPIMTLETSSCPTFQSAIDSGKSVILKSFNTIATTLACPYVTEKSVENYKSHKTKHILVKDSDAAHACLEFARDYNAIVEPACGVALCSVYDGLLQQNAEFFNGLGKDDIIVVIVCGGSATTMEDLRHYKESYNL</sequence>
<organism evidence="8">
    <name type="scientific">Cyberlindnera fabianii</name>
    <name type="common">Yeast</name>
    <name type="synonym">Hansenula fabianii</name>
    <dbReference type="NCBI Taxonomy" id="36022"/>
    <lineage>
        <taxon>Eukaryota</taxon>
        <taxon>Fungi</taxon>
        <taxon>Dikarya</taxon>
        <taxon>Ascomycota</taxon>
        <taxon>Saccharomycotina</taxon>
        <taxon>Saccharomycetes</taxon>
        <taxon>Phaffomycetales</taxon>
        <taxon>Phaffomycetaceae</taxon>
        <taxon>Cyberlindnera</taxon>
    </lineage>
</organism>
<dbReference type="Pfam" id="PF00291">
    <property type="entry name" value="PALP"/>
    <property type="match status" value="1"/>
</dbReference>
<evidence type="ECO:0000256" key="1">
    <source>
        <dbReference type="ARBA" id="ARBA00001933"/>
    </source>
</evidence>
<evidence type="ECO:0000313" key="8">
    <source>
        <dbReference type="EMBL" id="CDR36897.1"/>
    </source>
</evidence>
<proteinExistence type="inferred from homology"/>
<dbReference type="VEuPathDB" id="FungiDB:BON22_0598"/>
<dbReference type="PANTHER" id="PTHR48078:SF2">
    <property type="entry name" value="CATABOLIC L-SERINE_THREONINE DEHYDRATASE"/>
    <property type="match status" value="1"/>
</dbReference>
<keyword evidence="4" id="KW-0663">Pyridoxal phosphate</keyword>
<gene>
    <name evidence="8" type="ORF">CYFA0S_01e05402g</name>
</gene>
<dbReference type="SUPFAM" id="SSF53686">
    <property type="entry name" value="Tryptophan synthase beta subunit-like PLP-dependent enzymes"/>
    <property type="match status" value="1"/>
</dbReference>
<dbReference type="Gene3D" id="3.40.50.1100">
    <property type="match status" value="2"/>
</dbReference>
<dbReference type="GO" id="GO:0003941">
    <property type="term" value="F:L-serine ammonia-lyase activity"/>
    <property type="evidence" value="ECO:0007669"/>
    <property type="project" value="UniProtKB-EC"/>
</dbReference>
<dbReference type="PROSITE" id="PS00165">
    <property type="entry name" value="DEHYDRATASE_SER_THR"/>
    <property type="match status" value="1"/>
</dbReference>
<evidence type="ECO:0000256" key="3">
    <source>
        <dbReference type="ARBA" id="ARBA00012093"/>
    </source>
</evidence>
<dbReference type="InterPro" id="IPR000634">
    <property type="entry name" value="Ser/Thr_deHydtase_PyrdxlP-BS"/>
</dbReference>
<accession>A0A061AIE8</accession>
<evidence type="ECO:0000256" key="4">
    <source>
        <dbReference type="ARBA" id="ARBA00022898"/>
    </source>
</evidence>
<comment type="similarity">
    <text evidence="2">Belongs to the serine/threonine dehydratase family.</text>
</comment>
<evidence type="ECO:0000259" key="7">
    <source>
        <dbReference type="Pfam" id="PF00291"/>
    </source>
</evidence>
<reference evidence="8" key="1">
    <citation type="journal article" date="2014" name="Genome Announc.">
        <title>Genome sequence of the yeast Cyberlindnera fabianii (Hansenula fabianii).</title>
        <authorList>
            <person name="Freel K.C."/>
            <person name="Sarilar V."/>
            <person name="Neuveglise C."/>
            <person name="Devillers H."/>
            <person name="Friedrich A."/>
            <person name="Schacherer J."/>
        </authorList>
    </citation>
    <scope>NUCLEOTIDE SEQUENCE</scope>
    <source>
        <strain evidence="8">YJS4271</strain>
    </source>
</reference>
<dbReference type="GO" id="GO:0006565">
    <property type="term" value="P:L-serine catabolic process"/>
    <property type="evidence" value="ECO:0007669"/>
    <property type="project" value="TreeGrafter"/>
</dbReference>
<keyword evidence="5" id="KW-0456">Lyase</keyword>
<dbReference type="InterPro" id="IPR050147">
    <property type="entry name" value="Ser/Thr_Dehydratase"/>
</dbReference>
<protein>
    <recommendedName>
        <fullName evidence="3">L-serine ammonia-lyase</fullName>
        <ecNumber evidence="3">4.3.1.17</ecNumber>
    </recommendedName>
</protein>